<feature type="compositionally biased region" description="Low complexity" evidence="1">
    <location>
        <begin position="170"/>
        <end position="202"/>
    </location>
</feature>
<evidence type="ECO:0000256" key="1">
    <source>
        <dbReference type="SAM" id="MobiDB-lite"/>
    </source>
</evidence>
<accession>A0AAE0IM65</accession>
<feature type="region of interest" description="Disordered" evidence="1">
    <location>
        <begin position="339"/>
        <end position="361"/>
    </location>
</feature>
<evidence type="ECO:0000313" key="2">
    <source>
        <dbReference type="EMBL" id="KAK3327637.1"/>
    </source>
</evidence>
<feature type="compositionally biased region" description="Polar residues" evidence="1">
    <location>
        <begin position="261"/>
        <end position="279"/>
    </location>
</feature>
<reference evidence="2" key="1">
    <citation type="journal article" date="2023" name="Mol. Phylogenet. Evol.">
        <title>Genome-scale phylogeny and comparative genomics of the fungal order Sordariales.</title>
        <authorList>
            <person name="Hensen N."/>
            <person name="Bonometti L."/>
            <person name="Westerberg I."/>
            <person name="Brannstrom I.O."/>
            <person name="Guillou S."/>
            <person name="Cros-Aarteil S."/>
            <person name="Calhoun S."/>
            <person name="Haridas S."/>
            <person name="Kuo A."/>
            <person name="Mondo S."/>
            <person name="Pangilinan J."/>
            <person name="Riley R."/>
            <person name="LaButti K."/>
            <person name="Andreopoulos B."/>
            <person name="Lipzen A."/>
            <person name="Chen C."/>
            <person name="Yan M."/>
            <person name="Daum C."/>
            <person name="Ng V."/>
            <person name="Clum A."/>
            <person name="Steindorff A."/>
            <person name="Ohm R.A."/>
            <person name="Martin F."/>
            <person name="Silar P."/>
            <person name="Natvig D.O."/>
            <person name="Lalanne C."/>
            <person name="Gautier V."/>
            <person name="Ament-Velasquez S.L."/>
            <person name="Kruys A."/>
            <person name="Hutchinson M.I."/>
            <person name="Powell A.J."/>
            <person name="Barry K."/>
            <person name="Miller A.N."/>
            <person name="Grigoriev I.V."/>
            <person name="Debuchy R."/>
            <person name="Gladieux P."/>
            <person name="Hiltunen Thoren M."/>
            <person name="Johannesson H."/>
        </authorList>
    </citation>
    <scope>NUCLEOTIDE SEQUENCE</scope>
    <source>
        <strain evidence="2">SMH4131-1</strain>
    </source>
</reference>
<dbReference type="EMBL" id="JAUEPO010000003">
    <property type="protein sequence ID" value="KAK3327637.1"/>
    <property type="molecule type" value="Genomic_DNA"/>
</dbReference>
<proteinExistence type="predicted"/>
<reference evidence="2" key="2">
    <citation type="submission" date="2023-06" db="EMBL/GenBank/DDBJ databases">
        <authorList>
            <consortium name="Lawrence Berkeley National Laboratory"/>
            <person name="Haridas S."/>
            <person name="Hensen N."/>
            <person name="Bonometti L."/>
            <person name="Westerberg I."/>
            <person name="Brannstrom I.O."/>
            <person name="Guillou S."/>
            <person name="Cros-Aarteil S."/>
            <person name="Calhoun S."/>
            <person name="Kuo A."/>
            <person name="Mondo S."/>
            <person name="Pangilinan J."/>
            <person name="Riley R."/>
            <person name="Labutti K."/>
            <person name="Andreopoulos B."/>
            <person name="Lipzen A."/>
            <person name="Chen C."/>
            <person name="Yanf M."/>
            <person name="Daum C."/>
            <person name="Ng V."/>
            <person name="Clum A."/>
            <person name="Steindorff A."/>
            <person name="Ohm R."/>
            <person name="Martin F."/>
            <person name="Silar P."/>
            <person name="Natvig D."/>
            <person name="Lalanne C."/>
            <person name="Gautier V."/>
            <person name="Ament-Velasquez S.L."/>
            <person name="Kruys A."/>
            <person name="Hutchinson M.I."/>
            <person name="Powell A.J."/>
            <person name="Barry K."/>
            <person name="Miller A.N."/>
            <person name="Grigoriev I.V."/>
            <person name="Debuchy R."/>
            <person name="Gladieux P."/>
            <person name="Thoren M.H."/>
            <person name="Johannesson H."/>
        </authorList>
    </citation>
    <scope>NUCLEOTIDE SEQUENCE</scope>
    <source>
        <strain evidence="2">SMH4131-1</strain>
    </source>
</reference>
<dbReference type="Proteomes" id="UP001286456">
    <property type="component" value="Unassembled WGS sequence"/>
</dbReference>
<protein>
    <submittedName>
        <fullName evidence="2">Uncharacterized protein</fullName>
    </submittedName>
</protein>
<feature type="region of interest" description="Disordered" evidence="1">
    <location>
        <begin position="258"/>
        <end position="279"/>
    </location>
</feature>
<evidence type="ECO:0000313" key="3">
    <source>
        <dbReference type="Proteomes" id="UP001286456"/>
    </source>
</evidence>
<keyword evidence="3" id="KW-1185">Reference proteome</keyword>
<gene>
    <name evidence="2" type="ORF">B0T19DRAFT_460833</name>
</gene>
<name>A0AAE0IM65_9PEZI</name>
<sequence>MPANFKTYESQARLLAATIAAHPELRLNYKERFTLLSLSPSHLSHLSGLPLTWLHYGQSHTASALEHRFRPVRTQAEFLRQVVTHGEDPENINILDMNKAEMAKYFGDSTPDGLQFQFRAIKASSEAMKAAVERGEDPVAAFNSNKSAGGSGSGTSTPGPSSARKRARPTAPKIKTSTTNTTTTTGARASTPTTATPGTSTSTKRRTKAVRPTTLEDTDRDESSAVDYDALDESPTKQIKKLKTTPTKTPLAIRMERTPSRSDAASGTVGTTTQDAMSNHHTPRAVQSIFGGGSGGNPISHNGTSNGSINVKKEANVHHGDEDDDGFVMFTHHPASTAMHAANSNSNNTNNNASNNSIDTSSTPFQMFAAMPSSGQRFDLTDGFDEFIDDFGHDTGDI</sequence>
<feature type="region of interest" description="Disordered" evidence="1">
    <location>
        <begin position="140"/>
        <end position="232"/>
    </location>
</feature>
<comment type="caution">
    <text evidence="2">The sequence shown here is derived from an EMBL/GenBank/DDBJ whole genome shotgun (WGS) entry which is preliminary data.</text>
</comment>
<dbReference type="AlphaFoldDB" id="A0AAE0IM65"/>
<organism evidence="2 3">
    <name type="scientific">Cercophora scortea</name>
    <dbReference type="NCBI Taxonomy" id="314031"/>
    <lineage>
        <taxon>Eukaryota</taxon>
        <taxon>Fungi</taxon>
        <taxon>Dikarya</taxon>
        <taxon>Ascomycota</taxon>
        <taxon>Pezizomycotina</taxon>
        <taxon>Sordariomycetes</taxon>
        <taxon>Sordariomycetidae</taxon>
        <taxon>Sordariales</taxon>
        <taxon>Lasiosphaeriaceae</taxon>
        <taxon>Cercophora</taxon>
    </lineage>
</organism>